<feature type="binding site" evidence="3">
    <location>
        <position position="280"/>
    </location>
    <ligand>
        <name>CTP</name>
        <dbReference type="ChEBI" id="CHEBI:37563"/>
    </ligand>
</feature>
<comment type="cofactor">
    <cofactor evidence="3">
        <name>Mg(2+)</name>
        <dbReference type="ChEBI" id="CHEBI:18420"/>
    </cofactor>
</comment>
<feature type="active site" description="Proton donor" evidence="3">
    <location>
        <position position="159"/>
    </location>
</feature>
<evidence type="ECO:0000256" key="1">
    <source>
        <dbReference type="ARBA" id="ARBA00022793"/>
    </source>
</evidence>
<evidence type="ECO:0000256" key="2">
    <source>
        <dbReference type="ARBA" id="ARBA00023239"/>
    </source>
</evidence>
<dbReference type="AlphaFoldDB" id="A0A918PY91"/>
<dbReference type="InterPro" id="IPR005252">
    <property type="entry name" value="CoaBC"/>
</dbReference>
<feature type="domain" description="Flavoprotein" evidence="5">
    <location>
        <begin position="7"/>
        <end position="179"/>
    </location>
</feature>
<protein>
    <recommendedName>
        <fullName evidence="3">Coenzyme A biosynthesis bifunctional protein CoaBC</fullName>
    </recommendedName>
    <alternativeName>
        <fullName evidence="3">DNA/pantothenate metabolism flavoprotein</fullName>
    </alternativeName>
    <alternativeName>
        <fullName evidence="3">Phosphopantothenoylcysteine synthetase/decarboxylase</fullName>
        <shortName evidence="3">PPCS-PPCDC</shortName>
    </alternativeName>
    <domain>
        <recommendedName>
            <fullName evidence="3">Phosphopantothenoylcysteine decarboxylase</fullName>
            <shortName evidence="3">PPC decarboxylase</shortName>
            <shortName evidence="3">PPC-DC</shortName>
            <ecNumber evidence="3">4.1.1.36</ecNumber>
        </recommendedName>
        <alternativeName>
            <fullName evidence="3">CoaC</fullName>
        </alternativeName>
    </domain>
    <domain>
        <recommendedName>
            <fullName evidence="3">Phosphopantothenate--cysteine ligase</fullName>
            <ecNumber evidence="3">6.3.2.5</ecNumber>
        </recommendedName>
        <alternativeName>
            <fullName evidence="3">CoaB</fullName>
        </alternativeName>
        <alternativeName>
            <fullName evidence="3">Phosphopantothenoylcysteine synthetase</fullName>
            <shortName evidence="3">PPC synthetase</shortName>
            <shortName evidence="3">PPC-S</shortName>
        </alternativeName>
    </domain>
</protein>
<keyword evidence="3 4" id="KW-0288">FMN</keyword>
<reference evidence="7" key="1">
    <citation type="journal article" date="2014" name="Int. J. Syst. Evol. Microbiol.">
        <title>Complete genome sequence of Corynebacterium casei LMG S-19264T (=DSM 44701T), isolated from a smear-ripened cheese.</title>
        <authorList>
            <consortium name="US DOE Joint Genome Institute (JGI-PGF)"/>
            <person name="Walter F."/>
            <person name="Albersmeier A."/>
            <person name="Kalinowski J."/>
            <person name="Ruckert C."/>
        </authorList>
    </citation>
    <scope>NUCLEOTIDE SEQUENCE</scope>
    <source>
        <strain evidence="7">KCTC 32296</strain>
    </source>
</reference>
<dbReference type="Gene3D" id="3.40.50.1950">
    <property type="entry name" value="Flavin prenyltransferase-like"/>
    <property type="match status" value="1"/>
</dbReference>
<keyword evidence="8" id="KW-1185">Reference proteome</keyword>
<comment type="catalytic activity">
    <reaction evidence="3 4">
        <text>N-[(R)-4-phosphopantothenoyl]-L-cysteine + H(+) = (R)-4'-phosphopantetheine + CO2</text>
        <dbReference type="Rhea" id="RHEA:16793"/>
        <dbReference type="ChEBI" id="CHEBI:15378"/>
        <dbReference type="ChEBI" id="CHEBI:16526"/>
        <dbReference type="ChEBI" id="CHEBI:59458"/>
        <dbReference type="ChEBI" id="CHEBI:61723"/>
        <dbReference type="EC" id="4.1.1.36"/>
    </reaction>
</comment>
<evidence type="ECO:0000256" key="4">
    <source>
        <dbReference type="RuleBase" id="RU364078"/>
    </source>
</evidence>
<gene>
    <name evidence="3" type="primary">coaBC</name>
    <name evidence="7" type="ORF">GCM10011273_08220</name>
</gene>
<dbReference type="InterPro" id="IPR035929">
    <property type="entry name" value="CoaB-like_sf"/>
</dbReference>
<proteinExistence type="inferred from homology"/>
<feature type="binding site" evidence="3">
    <location>
        <position position="342"/>
    </location>
    <ligand>
        <name>CTP</name>
        <dbReference type="ChEBI" id="CHEBI:37563"/>
    </ligand>
</feature>
<dbReference type="Gene3D" id="3.40.50.10300">
    <property type="entry name" value="CoaB-like"/>
    <property type="match status" value="1"/>
</dbReference>
<feature type="domain" description="DNA/pantothenate metabolism flavoprotein C-terminal" evidence="6">
    <location>
        <begin position="188"/>
        <end position="397"/>
    </location>
</feature>
<feature type="region of interest" description="Phosphopantothenate--cysteine ligase" evidence="3">
    <location>
        <begin position="193"/>
        <end position="401"/>
    </location>
</feature>
<dbReference type="EC" id="4.1.1.36" evidence="3"/>
<dbReference type="Proteomes" id="UP000662572">
    <property type="component" value="Unassembled WGS sequence"/>
</dbReference>
<feature type="binding site" evidence="3">
    <location>
        <position position="346"/>
    </location>
    <ligand>
        <name>CTP</name>
        <dbReference type="ChEBI" id="CHEBI:37563"/>
    </ligand>
</feature>
<dbReference type="GO" id="GO:0010181">
    <property type="term" value="F:FMN binding"/>
    <property type="evidence" value="ECO:0007669"/>
    <property type="project" value="UniProtKB-UniRule"/>
</dbReference>
<dbReference type="EC" id="6.3.2.5" evidence="3"/>
<comment type="function">
    <text evidence="4">Catalyzes two steps in the biosynthesis of coenzyme A. In the first step cysteine is conjugated to 4'-phosphopantothenate to form 4-phosphopantothenoylcysteine, in the latter compound is decarboxylated to form 4'-phosphopantotheine.</text>
</comment>
<keyword evidence="3" id="KW-0460">Magnesium</keyword>
<dbReference type="GO" id="GO:0004633">
    <property type="term" value="F:phosphopantothenoylcysteine decarboxylase activity"/>
    <property type="evidence" value="ECO:0007669"/>
    <property type="project" value="UniProtKB-UniRule"/>
</dbReference>
<dbReference type="InterPro" id="IPR036551">
    <property type="entry name" value="Flavin_trans-like"/>
</dbReference>
<dbReference type="RefSeq" id="WP_189485079.1">
    <property type="nucleotide sequence ID" value="NZ_BMZB01000001.1"/>
</dbReference>
<dbReference type="SUPFAM" id="SSF102645">
    <property type="entry name" value="CoaB-like"/>
    <property type="match status" value="1"/>
</dbReference>
<dbReference type="NCBIfam" id="TIGR00521">
    <property type="entry name" value="coaBC_dfp"/>
    <property type="match status" value="1"/>
</dbReference>
<dbReference type="InterPro" id="IPR003382">
    <property type="entry name" value="Flavoprotein"/>
</dbReference>
<organism evidence="7 8">
    <name type="scientific">Asticcacaulis endophyticus</name>
    <dbReference type="NCBI Taxonomy" id="1395890"/>
    <lineage>
        <taxon>Bacteria</taxon>
        <taxon>Pseudomonadati</taxon>
        <taxon>Pseudomonadota</taxon>
        <taxon>Alphaproteobacteria</taxon>
        <taxon>Caulobacterales</taxon>
        <taxon>Caulobacteraceae</taxon>
        <taxon>Asticcacaulis</taxon>
    </lineage>
</organism>
<evidence type="ECO:0000313" key="8">
    <source>
        <dbReference type="Proteomes" id="UP000662572"/>
    </source>
</evidence>
<dbReference type="GO" id="GO:0046872">
    <property type="term" value="F:metal ion binding"/>
    <property type="evidence" value="ECO:0007669"/>
    <property type="project" value="UniProtKB-KW"/>
</dbReference>
<evidence type="ECO:0000313" key="7">
    <source>
        <dbReference type="EMBL" id="GGZ25234.1"/>
    </source>
</evidence>
<comment type="catalytic activity">
    <reaction evidence="3 4">
        <text>(R)-4'-phosphopantothenate + L-cysteine + CTP = N-[(R)-4-phosphopantothenoyl]-L-cysteine + CMP + diphosphate + H(+)</text>
        <dbReference type="Rhea" id="RHEA:19397"/>
        <dbReference type="ChEBI" id="CHEBI:10986"/>
        <dbReference type="ChEBI" id="CHEBI:15378"/>
        <dbReference type="ChEBI" id="CHEBI:33019"/>
        <dbReference type="ChEBI" id="CHEBI:35235"/>
        <dbReference type="ChEBI" id="CHEBI:37563"/>
        <dbReference type="ChEBI" id="CHEBI:59458"/>
        <dbReference type="ChEBI" id="CHEBI:60377"/>
        <dbReference type="EC" id="6.3.2.5"/>
    </reaction>
</comment>
<keyword evidence="1 3" id="KW-0210">Decarboxylase</keyword>
<evidence type="ECO:0000256" key="3">
    <source>
        <dbReference type="HAMAP-Rule" id="MF_02225"/>
    </source>
</evidence>
<sequence>MAAPAQKRVLLIIGGGIAAYKSLSLIRLLRTAGIGARVVLTDAAKEFVTPLSAGALSNDKVYTDLFDLNDEAEMGHIALSRSADLVVVAPATANMMAKLANGLADDLASTLLLATDKRVMMAPAMNVRMWHHGATQRNVATLNGDGVLMVGPEEGDMACGEFGLGRMAEPETIFKAIMAELNPRTGALNGKHVLMTAGPTFEPLDPVRGITNRSSGKQGYAIAEALAAEGANVTLISGPVSLPTPEGVERIDVRTALEMFDTVHAHLPADAFIGVAAVSDWRAQTVAADKQKKSANSDELTITLIKNPDILASVGLHTTMRPTLVLGFAAETQNLEVYGKTKLRTKGADAIFANEVGDDKVFDQDTTNMMLIDAHGPTSVKRLTKAEVAQDITQYIISRLN</sequence>
<keyword evidence="3 4" id="KW-0285">Flavoprotein</keyword>
<dbReference type="PANTHER" id="PTHR14359">
    <property type="entry name" value="HOMO-OLIGOMERIC FLAVIN CONTAINING CYS DECARBOXYLASE FAMILY"/>
    <property type="match status" value="1"/>
</dbReference>
<dbReference type="GO" id="GO:0071513">
    <property type="term" value="C:phosphopantothenoylcysteine decarboxylase complex"/>
    <property type="evidence" value="ECO:0007669"/>
    <property type="project" value="TreeGrafter"/>
</dbReference>
<comment type="pathway">
    <text evidence="3 4">Cofactor biosynthesis; coenzyme A biosynthesis; CoA from (R)-pantothenate: step 2/5.</text>
</comment>
<feature type="binding site" evidence="3">
    <location>
        <begin position="308"/>
        <end position="311"/>
    </location>
    <ligand>
        <name>CTP</name>
        <dbReference type="ChEBI" id="CHEBI:37563"/>
    </ligand>
</feature>
<feature type="binding site" evidence="3">
    <location>
        <position position="328"/>
    </location>
    <ligand>
        <name>CTP</name>
        <dbReference type="ChEBI" id="CHEBI:37563"/>
    </ligand>
</feature>
<dbReference type="SUPFAM" id="SSF52507">
    <property type="entry name" value="Homo-oligomeric flavin-containing Cys decarboxylases, HFCD"/>
    <property type="match status" value="1"/>
</dbReference>
<accession>A0A918PY91</accession>
<keyword evidence="3" id="KW-0479">Metal-binding</keyword>
<keyword evidence="2 3" id="KW-0456">Lyase</keyword>
<comment type="caution">
    <text evidence="3">Lacks conserved residue(s) required for the propagation of feature annotation.</text>
</comment>
<dbReference type="GO" id="GO:0015941">
    <property type="term" value="P:pantothenate catabolic process"/>
    <property type="evidence" value="ECO:0007669"/>
    <property type="project" value="InterPro"/>
</dbReference>
<feature type="region of interest" description="Phosphopantothenoylcysteine decarboxylase" evidence="3">
    <location>
        <begin position="1"/>
        <end position="192"/>
    </location>
</feature>
<dbReference type="EMBL" id="BMZB01000001">
    <property type="protein sequence ID" value="GGZ25234.1"/>
    <property type="molecule type" value="Genomic_DNA"/>
</dbReference>
<comment type="similarity">
    <text evidence="3 4">In the C-terminal section; belongs to the PPC synthetase family.</text>
</comment>
<dbReference type="Pfam" id="PF02441">
    <property type="entry name" value="Flavoprotein"/>
    <property type="match status" value="1"/>
</dbReference>
<dbReference type="GO" id="GO:0004632">
    <property type="term" value="F:phosphopantothenate--cysteine ligase activity"/>
    <property type="evidence" value="ECO:0007669"/>
    <property type="project" value="UniProtKB-UniRule"/>
</dbReference>
<dbReference type="Pfam" id="PF04127">
    <property type="entry name" value="DFP"/>
    <property type="match status" value="1"/>
</dbReference>
<evidence type="ECO:0000259" key="5">
    <source>
        <dbReference type="Pfam" id="PF02441"/>
    </source>
</evidence>
<feature type="binding site" evidence="3">
    <location>
        <position position="290"/>
    </location>
    <ligand>
        <name>CTP</name>
        <dbReference type="ChEBI" id="CHEBI:37563"/>
    </ligand>
</feature>
<comment type="similarity">
    <text evidence="3 4">In the N-terminal section; belongs to the HFCD (homo-oligomeric flavin containing Cys decarboxylase) superfamily.</text>
</comment>
<comment type="cofactor">
    <cofactor evidence="3">
        <name>FMN</name>
        <dbReference type="ChEBI" id="CHEBI:58210"/>
    </cofactor>
    <text evidence="3">Binds 1 FMN per subunit.</text>
</comment>
<dbReference type="InterPro" id="IPR007085">
    <property type="entry name" value="DNA/pantothenate-metab_flavo_C"/>
</dbReference>
<comment type="pathway">
    <text evidence="3 4">Cofactor biosynthesis; coenzyme A biosynthesis; CoA from (R)-pantothenate: step 3/5.</text>
</comment>
<evidence type="ECO:0000259" key="6">
    <source>
        <dbReference type="Pfam" id="PF04127"/>
    </source>
</evidence>
<reference evidence="7" key="2">
    <citation type="submission" date="2020-09" db="EMBL/GenBank/DDBJ databases">
        <authorList>
            <person name="Sun Q."/>
            <person name="Kim S."/>
        </authorList>
    </citation>
    <scope>NUCLEOTIDE SEQUENCE</scope>
    <source>
        <strain evidence="7">KCTC 32296</strain>
    </source>
</reference>
<keyword evidence="3 4" id="KW-0436">Ligase</keyword>
<dbReference type="GO" id="GO:0015937">
    <property type="term" value="P:coenzyme A biosynthetic process"/>
    <property type="evidence" value="ECO:0007669"/>
    <property type="project" value="UniProtKB-UniRule"/>
</dbReference>
<comment type="function">
    <text evidence="3">Catalyzes two sequential steps in the biosynthesis of coenzyme A. In the first step cysteine is conjugated to 4'-phosphopantothenate to form 4-phosphopantothenoylcysteine. In the second step the latter compound is decarboxylated to form 4'-phosphopantotheine.</text>
</comment>
<keyword evidence="3" id="KW-0511">Multifunctional enzyme</keyword>
<dbReference type="HAMAP" id="MF_02225">
    <property type="entry name" value="CoaBC"/>
    <property type="match status" value="1"/>
</dbReference>
<comment type="caution">
    <text evidence="7">The sequence shown here is derived from an EMBL/GenBank/DDBJ whole genome shotgun (WGS) entry which is preliminary data.</text>
</comment>
<name>A0A918PY91_9CAUL</name>
<dbReference type="PANTHER" id="PTHR14359:SF6">
    <property type="entry name" value="PHOSPHOPANTOTHENOYLCYSTEINE DECARBOXYLASE"/>
    <property type="match status" value="1"/>
</dbReference>